<dbReference type="InterPro" id="IPR029760">
    <property type="entry name" value="GPX_CS"/>
</dbReference>
<dbReference type="PRINTS" id="PR01011">
    <property type="entry name" value="GLUTPROXDASE"/>
</dbReference>
<evidence type="ECO:0000256" key="3">
    <source>
        <dbReference type="ARBA" id="ARBA00023002"/>
    </source>
</evidence>
<protein>
    <recommendedName>
        <fullName evidence="5">Glutathione peroxidase</fullName>
    </recommendedName>
</protein>
<dbReference type="FunFam" id="3.40.30.10:FF:000010">
    <property type="entry name" value="Glutathione peroxidase"/>
    <property type="match status" value="1"/>
</dbReference>
<evidence type="ECO:0000256" key="2">
    <source>
        <dbReference type="ARBA" id="ARBA00022559"/>
    </source>
</evidence>
<evidence type="ECO:0000256" key="5">
    <source>
        <dbReference type="RuleBase" id="RU000499"/>
    </source>
</evidence>
<dbReference type="Gene3D" id="3.40.30.10">
    <property type="entry name" value="Glutaredoxin"/>
    <property type="match status" value="1"/>
</dbReference>
<evidence type="ECO:0000313" key="6">
    <source>
        <dbReference type="EMBL" id="OBR94676.1"/>
    </source>
</evidence>
<dbReference type="CDD" id="cd00340">
    <property type="entry name" value="GSH_Peroxidase"/>
    <property type="match status" value="1"/>
</dbReference>
<keyword evidence="3 5" id="KW-0560">Oxidoreductase</keyword>
<feature type="active site" evidence="4">
    <location>
        <position position="35"/>
    </location>
</feature>
<sequence>MLIYDFKVKTIDDNEICLQKYKGKVLLIVNTASKCGFTPQYEELESLYKKIENEKFEILGFPCNQFANQEPGTNKDIKQFCKINYGVTFPVFAKINVNGCDEHPLYKYLKEKAPFKGFDESSSSGKLLSTFLNEKFPDMLIGNSIKWNFTKFLIDKNGNVVKRFESPVEPMQIENEILQLISK</sequence>
<dbReference type="PROSITE" id="PS00460">
    <property type="entry name" value="GLUTATHIONE_PEROXID_1"/>
    <property type="match status" value="1"/>
</dbReference>
<dbReference type="SUPFAM" id="SSF52833">
    <property type="entry name" value="Thioredoxin-like"/>
    <property type="match status" value="1"/>
</dbReference>
<organism evidence="6 7">
    <name type="scientific">Clostridium ragsdalei P11</name>
    <dbReference type="NCBI Taxonomy" id="1353534"/>
    <lineage>
        <taxon>Bacteria</taxon>
        <taxon>Bacillati</taxon>
        <taxon>Bacillota</taxon>
        <taxon>Clostridia</taxon>
        <taxon>Eubacteriales</taxon>
        <taxon>Clostridiaceae</taxon>
        <taxon>Clostridium</taxon>
    </lineage>
</organism>
<evidence type="ECO:0000256" key="4">
    <source>
        <dbReference type="PIRSR" id="PIRSR000303-1"/>
    </source>
</evidence>
<proteinExistence type="inferred from homology"/>
<dbReference type="Pfam" id="PF00255">
    <property type="entry name" value="GSHPx"/>
    <property type="match status" value="1"/>
</dbReference>
<dbReference type="AlphaFoldDB" id="A0A1A6AX61"/>
<accession>A0A1A6AX61</accession>
<dbReference type="InterPro" id="IPR000889">
    <property type="entry name" value="Glutathione_peroxidase"/>
</dbReference>
<evidence type="ECO:0000313" key="7">
    <source>
        <dbReference type="Proteomes" id="UP000093954"/>
    </source>
</evidence>
<dbReference type="PIRSF" id="PIRSF000303">
    <property type="entry name" value="Glutathion_perox"/>
    <property type="match status" value="1"/>
</dbReference>
<name>A0A1A6AX61_9CLOT</name>
<dbReference type="PROSITE" id="PS00763">
    <property type="entry name" value="GLUTATHIONE_PEROXID_2"/>
    <property type="match status" value="1"/>
</dbReference>
<evidence type="ECO:0000256" key="1">
    <source>
        <dbReference type="ARBA" id="ARBA00006926"/>
    </source>
</evidence>
<dbReference type="EMBL" id="LROS01000011">
    <property type="protein sequence ID" value="OBR94676.1"/>
    <property type="molecule type" value="Genomic_DNA"/>
</dbReference>
<dbReference type="Proteomes" id="UP000093954">
    <property type="component" value="Unassembled WGS sequence"/>
</dbReference>
<dbReference type="PATRIC" id="fig|1353534.3.peg.1033"/>
<dbReference type="InterPro" id="IPR029759">
    <property type="entry name" value="GPX_AS"/>
</dbReference>
<reference evidence="6 7" key="1">
    <citation type="journal article" date="2012" name="Front. Microbiol.">
        <title>Draft Genome Sequence of the Virulent Strain 01-B526 of the Fish Pathogen Aeromonas salmonicida.</title>
        <authorList>
            <person name="Charette S.J."/>
            <person name="Brochu F."/>
            <person name="Boyle B."/>
            <person name="Filion G."/>
            <person name="Tanaka K.H."/>
            <person name="Derome N."/>
        </authorList>
    </citation>
    <scope>NUCLEOTIDE SEQUENCE [LARGE SCALE GENOMIC DNA]</scope>
    <source>
        <strain evidence="6 7">P11</strain>
    </source>
</reference>
<dbReference type="GO" id="GO:0004601">
    <property type="term" value="F:peroxidase activity"/>
    <property type="evidence" value="ECO:0007669"/>
    <property type="project" value="UniProtKB-KW"/>
</dbReference>
<comment type="similarity">
    <text evidence="1 5">Belongs to the glutathione peroxidase family.</text>
</comment>
<dbReference type="InterPro" id="IPR036249">
    <property type="entry name" value="Thioredoxin-like_sf"/>
</dbReference>
<dbReference type="RefSeq" id="WP_065077387.1">
    <property type="nucleotide sequence ID" value="NZ_LROS01000011.1"/>
</dbReference>
<dbReference type="PANTHER" id="PTHR11592">
    <property type="entry name" value="GLUTATHIONE PEROXIDASE"/>
    <property type="match status" value="1"/>
</dbReference>
<keyword evidence="2 5" id="KW-0575">Peroxidase</keyword>
<gene>
    <name evidence="6" type="primary">gpx1</name>
    <name evidence="6" type="ORF">CLRAG_10140</name>
</gene>
<dbReference type="PANTHER" id="PTHR11592:SF78">
    <property type="entry name" value="GLUTATHIONE PEROXIDASE"/>
    <property type="match status" value="1"/>
</dbReference>
<dbReference type="PROSITE" id="PS51355">
    <property type="entry name" value="GLUTATHIONE_PEROXID_3"/>
    <property type="match status" value="1"/>
</dbReference>
<dbReference type="GO" id="GO:0034599">
    <property type="term" value="P:cellular response to oxidative stress"/>
    <property type="evidence" value="ECO:0007669"/>
    <property type="project" value="TreeGrafter"/>
</dbReference>
<comment type="caution">
    <text evidence="6">The sequence shown here is derived from an EMBL/GenBank/DDBJ whole genome shotgun (WGS) entry which is preliminary data.</text>
</comment>
<keyword evidence="7" id="KW-1185">Reference proteome</keyword>